<reference evidence="1" key="1">
    <citation type="submission" date="2020-04" db="EMBL/GenBank/DDBJ databases">
        <authorList>
            <person name="Chiriac C."/>
            <person name="Salcher M."/>
            <person name="Ghai R."/>
            <person name="Kavagutti S V."/>
        </authorList>
    </citation>
    <scope>NUCLEOTIDE SEQUENCE</scope>
</reference>
<protein>
    <submittedName>
        <fullName evidence="1">Uncharacterized protein</fullName>
    </submittedName>
</protein>
<accession>A0A6J5L6J6</accession>
<evidence type="ECO:0000313" key="1">
    <source>
        <dbReference type="EMBL" id="CAB4129675.1"/>
    </source>
</evidence>
<name>A0A6J5L6J6_9CAUD</name>
<sequence length="69" mass="7976">MYIEMSCKCGALLNFDGFNESFTHLTTARFLEAHVSCGFVTPVTNDGKERTIRREFDIKKIVRLDEDEE</sequence>
<gene>
    <name evidence="1" type="ORF">UFOVP115_83</name>
</gene>
<proteinExistence type="predicted"/>
<organism evidence="1">
    <name type="scientific">uncultured Caudovirales phage</name>
    <dbReference type="NCBI Taxonomy" id="2100421"/>
    <lineage>
        <taxon>Viruses</taxon>
        <taxon>Duplodnaviria</taxon>
        <taxon>Heunggongvirae</taxon>
        <taxon>Uroviricota</taxon>
        <taxon>Caudoviricetes</taxon>
        <taxon>Peduoviridae</taxon>
        <taxon>Maltschvirus</taxon>
        <taxon>Maltschvirus maltsch</taxon>
    </lineage>
</organism>
<dbReference type="EMBL" id="LR796236">
    <property type="protein sequence ID" value="CAB4129675.1"/>
    <property type="molecule type" value="Genomic_DNA"/>
</dbReference>